<evidence type="ECO:0000313" key="1">
    <source>
        <dbReference type="EMBL" id="NDY89991.1"/>
    </source>
</evidence>
<accession>A0A7C9PF26</accession>
<organism evidence="1 2">
    <name type="scientific">Ideonella livida</name>
    <dbReference type="NCBI Taxonomy" id="2707176"/>
    <lineage>
        <taxon>Bacteria</taxon>
        <taxon>Pseudomonadati</taxon>
        <taxon>Pseudomonadota</taxon>
        <taxon>Betaproteobacteria</taxon>
        <taxon>Burkholderiales</taxon>
        <taxon>Sphaerotilaceae</taxon>
        <taxon>Ideonella</taxon>
    </lineage>
</organism>
<dbReference type="AlphaFoldDB" id="A0A7C9PF26"/>
<proteinExistence type="predicted"/>
<keyword evidence="2" id="KW-1185">Reference proteome</keyword>
<gene>
    <name evidence="1" type="ORF">G3A44_02150</name>
</gene>
<comment type="caution">
    <text evidence="1">The sequence shown here is derived from an EMBL/GenBank/DDBJ whole genome shotgun (WGS) entry which is preliminary data.</text>
</comment>
<reference evidence="1 2" key="1">
    <citation type="submission" date="2020-02" db="EMBL/GenBank/DDBJ databases">
        <title>Ideonella bacterium strain TBM-1.</title>
        <authorList>
            <person name="Chen W.-M."/>
        </authorList>
    </citation>
    <scope>NUCLEOTIDE SEQUENCE [LARGE SCALE GENOMIC DNA]</scope>
    <source>
        <strain evidence="1 2">TBM-1</strain>
    </source>
</reference>
<dbReference type="RefSeq" id="WP_163455857.1">
    <property type="nucleotide sequence ID" value="NZ_JAAGOH010000002.1"/>
</dbReference>
<protein>
    <recommendedName>
        <fullName evidence="3">Ubiquinone biosynthesis protein UbiJ</fullName>
    </recommendedName>
</protein>
<name>A0A7C9PF26_9BURK</name>
<dbReference type="EMBL" id="JAAGOH010000002">
    <property type="protein sequence ID" value="NDY89991.1"/>
    <property type="molecule type" value="Genomic_DNA"/>
</dbReference>
<evidence type="ECO:0008006" key="3">
    <source>
        <dbReference type="Google" id="ProtNLM"/>
    </source>
</evidence>
<dbReference type="Proteomes" id="UP000484255">
    <property type="component" value="Unassembled WGS sequence"/>
</dbReference>
<sequence>MADPLAFLTATVMPAATARFVLLANHVLQAAPAATERLRAHAGRLVQVDVEGWRLPLLPQPPSLWLRITPAGMFEQPGPDEPGAAPDLRLGVDASQPLDSARRLAAGEVPAVRIEGDAALAADMSWLLAHVRWDPAADLERVFGPMVAEGFSRAGGTAMAAVRQVVQSVSGVVRRP</sequence>
<evidence type="ECO:0000313" key="2">
    <source>
        <dbReference type="Proteomes" id="UP000484255"/>
    </source>
</evidence>